<dbReference type="EMBL" id="CM055108">
    <property type="protein sequence ID" value="KAJ7525903.1"/>
    <property type="molecule type" value="Genomic_DNA"/>
</dbReference>
<sequence length="570" mass="62409">MPTKPATPSPNSFFVPHVRRSEDHCVQSPACYNIQGQENEEPEFFIDEDAELYGSGNEYEADDKSEAQPSPLNSRRSTFTGTPQWPQSFGQSMDMHAYMISPASFDLISSNITRLGSSFISSSQKRLSFLPETIGSLTQPLRSKGDKSSIPKVPSTKSISPTNANYDVKYPDAYGCNFLQATLNGMNVLAGVGVLSTPFAIKEGGWMGLLFLLFLSIVCCYTGILLRQCLDSSPGLETYPDIGQAAFGTMGRLIISIILYLELYACCVEFLILEGDNLAALFPWVHLDLGGFQVDAHKAFVCLAALFVLPTVYLRDLSLLSYISGAGVIASMLVMLCVFWVGAIDHVGFIHNGPLINLTGLPMSIGLYGFCYSGHAVFPNIYSSLRNPAEYDHILKVSFLLCTILYCLVAVMGYTMFGQDTKSQITLSLPTQYTASKIALWTIVVNPFTKYPLQHLKSTFNITPVALSLEELLPSKQYTMNNYSFWASIAIRTGLVFSTVIVALSIPFFVIFHAMWQSVILPCACYMSIGAQKIGVFEGIACVAIIMIGILCASVGTYSATSEIIHNLLS</sequence>
<proteinExistence type="predicted"/>
<accession>A0ACC2B7Z8</accession>
<dbReference type="Proteomes" id="UP001162992">
    <property type="component" value="Chromosome 17"/>
</dbReference>
<evidence type="ECO:0000313" key="2">
    <source>
        <dbReference type="Proteomes" id="UP001162992"/>
    </source>
</evidence>
<gene>
    <name evidence="1" type="ORF">O6H91_17G072900</name>
</gene>
<evidence type="ECO:0000313" key="1">
    <source>
        <dbReference type="EMBL" id="KAJ7525903.1"/>
    </source>
</evidence>
<comment type="caution">
    <text evidence="1">The sequence shown here is derived from an EMBL/GenBank/DDBJ whole genome shotgun (WGS) entry which is preliminary data.</text>
</comment>
<name>A0ACC2B7Z8_DIPCM</name>
<organism evidence="1 2">
    <name type="scientific">Diphasiastrum complanatum</name>
    <name type="common">Issler's clubmoss</name>
    <name type="synonym">Lycopodium complanatum</name>
    <dbReference type="NCBI Taxonomy" id="34168"/>
    <lineage>
        <taxon>Eukaryota</taxon>
        <taxon>Viridiplantae</taxon>
        <taxon>Streptophyta</taxon>
        <taxon>Embryophyta</taxon>
        <taxon>Tracheophyta</taxon>
        <taxon>Lycopodiopsida</taxon>
        <taxon>Lycopodiales</taxon>
        <taxon>Lycopodiaceae</taxon>
        <taxon>Lycopodioideae</taxon>
        <taxon>Diphasiastrum</taxon>
    </lineage>
</organism>
<reference evidence="2" key="1">
    <citation type="journal article" date="2024" name="Proc. Natl. Acad. Sci. U.S.A.">
        <title>Extraordinary preservation of gene collinearity over three hundred million years revealed in homosporous lycophytes.</title>
        <authorList>
            <person name="Li C."/>
            <person name="Wickell D."/>
            <person name="Kuo L.Y."/>
            <person name="Chen X."/>
            <person name="Nie B."/>
            <person name="Liao X."/>
            <person name="Peng D."/>
            <person name="Ji J."/>
            <person name="Jenkins J."/>
            <person name="Williams M."/>
            <person name="Shu S."/>
            <person name="Plott C."/>
            <person name="Barry K."/>
            <person name="Rajasekar S."/>
            <person name="Grimwood J."/>
            <person name="Han X."/>
            <person name="Sun S."/>
            <person name="Hou Z."/>
            <person name="He W."/>
            <person name="Dai G."/>
            <person name="Sun C."/>
            <person name="Schmutz J."/>
            <person name="Leebens-Mack J.H."/>
            <person name="Li F.W."/>
            <person name="Wang L."/>
        </authorList>
    </citation>
    <scope>NUCLEOTIDE SEQUENCE [LARGE SCALE GENOMIC DNA]</scope>
    <source>
        <strain evidence="2">cv. PW_Plant_1</strain>
    </source>
</reference>
<protein>
    <submittedName>
        <fullName evidence="1">Uncharacterized protein</fullName>
    </submittedName>
</protein>
<keyword evidence="2" id="KW-1185">Reference proteome</keyword>